<evidence type="ECO:0000259" key="6">
    <source>
        <dbReference type="PROSITE" id="PS50002"/>
    </source>
</evidence>
<dbReference type="WBParaSite" id="MBELARI_LOCUS10504">
    <property type="protein sequence ID" value="MBELARI_LOCUS10504"/>
    <property type="gene ID" value="MBELARI_LOCUS10504"/>
</dbReference>
<dbReference type="InterPro" id="IPR001452">
    <property type="entry name" value="SH3_domain"/>
</dbReference>
<keyword evidence="4" id="KW-0175">Coiled coil</keyword>
<evidence type="ECO:0000313" key="9">
    <source>
        <dbReference type="Proteomes" id="UP000887575"/>
    </source>
</evidence>
<feature type="coiled-coil region" evidence="4">
    <location>
        <begin position="22"/>
        <end position="59"/>
    </location>
</feature>
<evidence type="ECO:0000259" key="8">
    <source>
        <dbReference type="PROSITE" id="PS50238"/>
    </source>
</evidence>
<dbReference type="PROSITE" id="PS50238">
    <property type="entry name" value="RHOGAP"/>
    <property type="match status" value="1"/>
</dbReference>
<dbReference type="Pfam" id="PF16746">
    <property type="entry name" value="BAR_3"/>
    <property type="match status" value="1"/>
</dbReference>
<dbReference type="AlphaFoldDB" id="A0AAF3E9B0"/>
<keyword evidence="2" id="KW-0343">GTPase activation</keyword>
<accession>A0AAF3E9B0</accession>
<dbReference type="PROSITE" id="PS50002">
    <property type="entry name" value="SH3"/>
    <property type="match status" value="1"/>
</dbReference>
<dbReference type="InterPro" id="IPR004148">
    <property type="entry name" value="BAR_dom"/>
</dbReference>
<evidence type="ECO:0000313" key="10">
    <source>
        <dbReference type="WBParaSite" id="MBELARI_LOCUS10504"/>
    </source>
</evidence>
<keyword evidence="9" id="KW-1185">Reference proteome</keyword>
<evidence type="ECO:0000256" key="1">
    <source>
        <dbReference type="ARBA" id="ARBA00022443"/>
    </source>
</evidence>
<keyword evidence="1 3" id="KW-0728">SH3 domain</keyword>
<dbReference type="SUPFAM" id="SSF48350">
    <property type="entry name" value="GTPase activation domain, GAP"/>
    <property type="match status" value="1"/>
</dbReference>
<feature type="region of interest" description="Disordered" evidence="5">
    <location>
        <begin position="649"/>
        <end position="686"/>
    </location>
</feature>
<feature type="domain" description="PH" evidence="7">
    <location>
        <begin position="274"/>
        <end position="389"/>
    </location>
</feature>
<organism evidence="9 10">
    <name type="scientific">Mesorhabditis belari</name>
    <dbReference type="NCBI Taxonomy" id="2138241"/>
    <lineage>
        <taxon>Eukaryota</taxon>
        <taxon>Metazoa</taxon>
        <taxon>Ecdysozoa</taxon>
        <taxon>Nematoda</taxon>
        <taxon>Chromadorea</taxon>
        <taxon>Rhabditida</taxon>
        <taxon>Rhabditina</taxon>
        <taxon>Rhabditomorpha</taxon>
        <taxon>Rhabditoidea</taxon>
        <taxon>Rhabditidae</taxon>
        <taxon>Mesorhabditinae</taxon>
        <taxon>Mesorhabditis</taxon>
    </lineage>
</organism>
<dbReference type="SUPFAM" id="SSF50044">
    <property type="entry name" value="SH3-domain"/>
    <property type="match status" value="1"/>
</dbReference>
<dbReference type="InterPro" id="IPR008936">
    <property type="entry name" value="Rho_GTPase_activation_prot"/>
</dbReference>
<evidence type="ECO:0000256" key="2">
    <source>
        <dbReference type="ARBA" id="ARBA00022468"/>
    </source>
</evidence>
<dbReference type="PROSITE" id="PS50003">
    <property type="entry name" value="PH_DOMAIN"/>
    <property type="match status" value="1"/>
</dbReference>
<dbReference type="Pfam" id="PF00620">
    <property type="entry name" value="RhoGAP"/>
    <property type="match status" value="1"/>
</dbReference>
<feature type="region of interest" description="Disordered" evidence="5">
    <location>
        <begin position="712"/>
        <end position="741"/>
    </location>
</feature>
<dbReference type="SUPFAM" id="SSF103657">
    <property type="entry name" value="BAR/IMD domain-like"/>
    <property type="match status" value="1"/>
</dbReference>
<dbReference type="SMART" id="SM00233">
    <property type="entry name" value="PH"/>
    <property type="match status" value="1"/>
</dbReference>
<dbReference type="InterPro" id="IPR001849">
    <property type="entry name" value="PH_domain"/>
</dbReference>
<dbReference type="PANTHER" id="PTHR12552">
    <property type="entry name" value="OLIGOPHRENIN 1"/>
    <property type="match status" value="1"/>
</dbReference>
<dbReference type="InterPro" id="IPR011993">
    <property type="entry name" value="PH-like_dom_sf"/>
</dbReference>
<dbReference type="Gene3D" id="2.30.30.40">
    <property type="entry name" value="SH3 Domains"/>
    <property type="match status" value="1"/>
</dbReference>
<dbReference type="GO" id="GO:0007165">
    <property type="term" value="P:signal transduction"/>
    <property type="evidence" value="ECO:0007669"/>
    <property type="project" value="InterPro"/>
</dbReference>
<protein>
    <submittedName>
        <fullName evidence="10">Rho GTPase-activating protein 26</fullName>
    </submittedName>
</protein>
<dbReference type="CDD" id="cd11882">
    <property type="entry name" value="SH3_GRAF-like"/>
    <property type="match status" value="1"/>
</dbReference>
<feature type="coiled-coil region" evidence="4">
    <location>
        <begin position="225"/>
        <end position="252"/>
    </location>
</feature>
<dbReference type="FunFam" id="1.10.555.10:FF:000006">
    <property type="entry name" value="Rho GTPase activating protein 26"/>
    <property type="match status" value="1"/>
</dbReference>
<dbReference type="InterPro" id="IPR000198">
    <property type="entry name" value="RhoGAP_dom"/>
</dbReference>
<dbReference type="Gene3D" id="1.10.555.10">
    <property type="entry name" value="Rho GTPase activation protein"/>
    <property type="match status" value="1"/>
</dbReference>
<proteinExistence type="predicted"/>
<reference evidence="10" key="1">
    <citation type="submission" date="2024-02" db="UniProtKB">
        <authorList>
            <consortium name="WormBaseParasite"/>
        </authorList>
    </citation>
    <scope>IDENTIFICATION</scope>
</reference>
<dbReference type="Gene3D" id="1.20.1270.60">
    <property type="entry name" value="Arfaptin homology (AH) domain/BAR domain"/>
    <property type="match status" value="1"/>
</dbReference>
<dbReference type="InterPro" id="IPR036028">
    <property type="entry name" value="SH3-like_dom_sf"/>
</dbReference>
<feature type="domain" description="Rho-GAP" evidence="8">
    <location>
        <begin position="404"/>
        <end position="590"/>
    </location>
</feature>
<sequence>MVLKALEFSDCISDSPWFRQNLREHELALDEAYKNIKNIENQARELISCTKKLSQAQRAFAKSLVDFKIETVGLNQTDDERVVASCLNEFANLVVRIEDERNKIISAADGSYLEPLRRFRTDAIGKTINEEKKKYKEASSKFHSNLEKHLHLSTVRKNDFKEADAQLDIQQRDFYRASLQYVAEIQSVQEKMKFEFVDIIASFLYSWLGFYNEGQVMYEDFKPFLNSVTEKVQKTRENFKCTQDEAEVLKDKILQTHTKAGTASTSDSLRSVNSTIKQGYVYMQEKSKLPKKIGRDVLMGSWTKYYCVYSKETRIFTMIPEKSDMPRAIDQSIRFKLKECVRRSSDSIDRRFCFDVVGEERGLPQTYTLQALSEEDRKQWLDALDGKQPIYSPGAGPSCSIIPSQLDKRGFDFVERCIATIERKGIGEQGLYRNCGVTSKVQKLIQNGLEQVKNGGESVNWDDNEWEVKTLSSALKTFLRNLPEPLMTFDLHNIFINAAKMDDHKMRIDHIHFYVHQLPESHRRMLEIVIRHLRKVADRKESNLMTVGNLGVCFGPTLLRPKEETMAAIMDIKFCNVVVEVLIANGKQIFDTHPPASIGLPAKPDHHATRLPIEKKETASTMEGQNSGNEAVQPASHIYDAPANYLGPKSQYVDRSRKSSIVRNQHQVGGDEQEVLSRKRAESNKSKLSFNGARKMTFKKAFAKVVQHLTDGRGGDSCDSLDSAQSGGSGEGEQNHQRGKVTTYATPYNPEAFATRRRQASLFTVSLPFQHYNRRVKTLYACTPDHDSELSFQAGQIITNVTESKEEGWLIGTLNGRVGLLPSNYCIFLD</sequence>
<dbReference type="SUPFAM" id="SSF50729">
    <property type="entry name" value="PH domain-like"/>
    <property type="match status" value="1"/>
</dbReference>
<dbReference type="SMART" id="SM00326">
    <property type="entry name" value="SH3"/>
    <property type="match status" value="1"/>
</dbReference>
<name>A0AAF3E9B0_9BILA</name>
<dbReference type="Pfam" id="PF00169">
    <property type="entry name" value="PH"/>
    <property type="match status" value="1"/>
</dbReference>
<feature type="domain" description="SH3" evidence="6">
    <location>
        <begin position="771"/>
        <end position="830"/>
    </location>
</feature>
<evidence type="ECO:0000256" key="5">
    <source>
        <dbReference type="SAM" id="MobiDB-lite"/>
    </source>
</evidence>
<dbReference type="SMART" id="SM00324">
    <property type="entry name" value="RhoGAP"/>
    <property type="match status" value="1"/>
</dbReference>
<evidence type="ECO:0000256" key="3">
    <source>
        <dbReference type="PROSITE-ProRule" id="PRU00192"/>
    </source>
</evidence>
<evidence type="ECO:0000256" key="4">
    <source>
        <dbReference type="SAM" id="Coils"/>
    </source>
</evidence>
<dbReference type="GO" id="GO:0005096">
    <property type="term" value="F:GTPase activator activity"/>
    <property type="evidence" value="ECO:0007669"/>
    <property type="project" value="UniProtKB-KW"/>
</dbReference>
<dbReference type="InterPro" id="IPR047225">
    <property type="entry name" value="PH_GRAF"/>
</dbReference>
<dbReference type="Proteomes" id="UP000887575">
    <property type="component" value="Unassembled WGS sequence"/>
</dbReference>
<dbReference type="InterPro" id="IPR047234">
    <property type="entry name" value="GRAF_fam"/>
</dbReference>
<dbReference type="PANTHER" id="PTHR12552:SF1">
    <property type="entry name" value="RHO GTPASE-ACTIVATING PROTEIN GRAF"/>
    <property type="match status" value="1"/>
</dbReference>
<dbReference type="Pfam" id="PF14604">
    <property type="entry name" value="SH3_9"/>
    <property type="match status" value="1"/>
</dbReference>
<evidence type="ECO:0000259" key="7">
    <source>
        <dbReference type="PROSITE" id="PS50003"/>
    </source>
</evidence>
<dbReference type="Gene3D" id="2.30.29.30">
    <property type="entry name" value="Pleckstrin-homology domain (PH domain)/Phosphotyrosine-binding domain (PTB)"/>
    <property type="match status" value="1"/>
</dbReference>
<feature type="compositionally biased region" description="Basic and acidic residues" evidence="5">
    <location>
        <begin position="675"/>
        <end position="685"/>
    </location>
</feature>
<dbReference type="GO" id="GO:0005737">
    <property type="term" value="C:cytoplasm"/>
    <property type="evidence" value="ECO:0007669"/>
    <property type="project" value="InterPro"/>
</dbReference>
<dbReference type="InterPro" id="IPR027267">
    <property type="entry name" value="AH/BAR_dom_sf"/>
</dbReference>
<dbReference type="CDD" id="cd01249">
    <property type="entry name" value="BAR-PH_GRAF_family"/>
    <property type="match status" value="1"/>
</dbReference>